<gene>
    <name evidence="1" type="ORF">RJ640_022593</name>
</gene>
<dbReference type="Proteomes" id="UP001187471">
    <property type="component" value="Unassembled WGS sequence"/>
</dbReference>
<sequence>MVSKIVDGTMNEIFIADIENLPTINLKKSNLLTHRHHPCPISHHYIHHHQNCNHHSAISPPFLTTNHQSVCLPPNSPQSRPRLTIAPYFTPNHQSISHQHHLSITTNHQFIFDLISNLVGLFDRNGLQVLAKTNKKGFTVRVTITGKGEVWGELLLVLDGALLRGFGPKIVDGLLHATGMNCHRQ</sequence>
<dbReference type="EMBL" id="JAVXUO010001354">
    <property type="protein sequence ID" value="KAK2983121.1"/>
    <property type="molecule type" value="Genomic_DNA"/>
</dbReference>
<evidence type="ECO:0000313" key="2">
    <source>
        <dbReference type="Proteomes" id="UP001187471"/>
    </source>
</evidence>
<reference evidence="1" key="1">
    <citation type="submission" date="2022-12" db="EMBL/GenBank/DDBJ databases">
        <title>Draft genome assemblies for two species of Escallonia (Escalloniales).</title>
        <authorList>
            <person name="Chanderbali A."/>
            <person name="Dervinis C."/>
            <person name="Anghel I."/>
            <person name="Soltis D."/>
            <person name="Soltis P."/>
            <person name="Zapata F."/>
        </authorList>
    </citation>
    <scope>NUCLEOTIDE SEQUENCE</scope>
    <source>
        <strain evidence="1">UCBG92.1500</strain>
        <tissue evidence="1">Leaf</tissue>
    </source>
</reference>
<evidence type="ECO:0000313" key="1">
    <source>
        <dbReference type="EMBL" id="KAK2983121.1"/>
    </source>
</evidence>
<protein>
    <submittedName>
        <fullName evidence="1">Uncharacterized protein</fullName>
    </submittedName>
</protein>
<dbReference type="AlphaFoldDB" id="A0AA88RI69"/>
<feature type="non-terminal residue" evidence="1">
    <location>
        <position position="185"/>
    </location>
</feature>
<organism evidence="1 2">
    <name type="scientific">Escallonia rubra</name>
    <dbReference type="NCBI Taxonomy" id="112253"/>
    <lineage>
        <taxon>Eukaryota</taxon>
        <taxon>Viridiplantae</taxon>
        <taxon>Streptophyta</taxon>
        <taxon>Embryophyta</taxon>
        <taxon>Tracheophyta</taxon>
        <taxon>Spermatophyta</taxon>
        <taxon>Magnoliopsida</taxon>
        <taxon>eudicotyledons</taxon>
        <taxon>Gunneridae</taxon>
        <taxon>Pentapetalae</taxon>
        <taxon>asterids</taxon>
        <taxon>campanulids</taxon>
        <taxon>Escalloniales</taxon>
        <taxon>Escalloniaceae</taxon>
        <taxon>Escallonia</taxon>
    </lineage>
</organism>
<accession>A0AA88RI69</accession>
<proteinExistence type="predicted"/>
<name>A0AA88RI69_9ASTE</name>
<keyword evidence="2" id="KW-1185">Reference proteome</keyword>
<comment type="caution">
    <text evidence="1">The sequence shown here is derived from an EMBL/GenBank/DDBJ whole genome shotgun (WGS) entry which is preliminary data.</text>
</comment>